<evidence type="ECO:0000313" key="3">
    <source>
        <dbReference type="Proteomes" id="UP000198648"/>
    </source>
</evidence>
<gene>
    <name evidence="2" type="ORF">SAMN05444005_102361</name>
</gene>
<sequence>MRTKKLFIAILFLIANFSIAQIRGKVTDEKGTPLAYASVSIEKTYNGTSSNENGEYELSLKKNGTYTLVFKILGYKTKRITQEINSFPVIINAELSEEEKSIEEVIIKKGENPANIIIRNAIANRKKNTEKTDKFEADFYSRGIFKVKDVPKKFMGIEIGDLDGNVDSTGAGIIYQSETVSKLKFEKPNNLKEEIIASKVAGNDNGYSFNTALNTNYDFYQNTIKFGIPLISPIASNAFNYYKFKLEDSFTDSYNNYINKIKVTPKRDNEPVFEGYIYIVEDTWAIYAIDLDIKGYRAQQEFLESLKLVQNFNYNPDNKLWVKNIQTFDFQAGAFGIKFNGKFTHVFSNYTFIEKFDKKTFTSEVVTFAAESNKKDLEYWNENRPVPLTEEENVNYIKKDSVYKVRNSQVYLDSTDAVTNKFKLADIVVGYTYKNSFKKARFSYDGLLNLTSFNFNTVQGFHLGSGFSYSKFNEEKGKRTNISADFEYGFSDKRLRPTASFFHKFNNTNDAFVRFNAGNKVSQFNATPPISKLVNSVSSLLFKNNFMKLYEKEFAEISTGREVVNGLFMNTSLAYENRKPLFNTTDQAWVSSQDVYSSNNPLNPDSDEFAAIDEHHLMKFSLGARIVFGQKYITRPDGKMNMNEGKYPTLGLTYTKAFAASDKKYEFDFLEARLNYSKTLGNKGSLLLNMKAGKFFDAETISFVDFKHFNGNLTHINIDGSYNTSFYLLPYYTHSTNDQYFETHINYNDNGYFMNKLPLINKLGWNLVGSFHQAATPVYKPYQEVSVGLDRIGFGKFKVFRVEYVRSYQGGFQGDGVMFGLRF</sequence>
<dbReference type="InterPro" id="IPR043741">
    <property type="entry name" value="DUF5686"/>
</dbReference>
<dbReference type="Proteomes" id="UP000198648">
    <property type="component" value="Unassembled WGS sequence"/>
</dbReference>
<dbReference type="SUPFAM" id="SSF49464">
    <property type="entry name" value="Carboxypeptidase regulatory domain-like"/>
    <property type="match status" value="1"/>
</dbReference>
<keyword evidence="1" id="KW-0732">Signal</keyword>
<reference evidence="2 3" key="1">
    <citation type="submission" date="2016-10" db="EMBL/GenBank/DDBJ databases">
        <authorList>
            <person name="de Groot N.N."/>
        </authorList>
    </citation>
    <scope>NUCLEOTIDE SEQUENCE [LARGE SCALE GENOMIC DNA]</scope>
    <source>
        <strain evidence="2 3">DSM 27078</strain>
    </source>
</reference>
<feature type="signal peptide" evidence="1">
    <location>
        <begin position="1"/>
        <end position="20"/>
    </location>
</feature>
<dbReference type="InterPro" id="IPR008969">
    <property type="entry name" value="CarboxyPept-like_regulatory"/>
</dbReference>
<dbReference type="Gene3D" id="2.60.40.1120">
    <property type="entry name" value="Carboxypeptidase-like, regulatory domain"/>
    <property type="match status" value="1"/>
</dbReference>
<accession>A0A1H9AVG5</accession>
<dbReference type="Pfam" id="PF18939">
    <property type="entry name" value="DUF5686"/>
    <property type="match status" value="1"/>
</dbReference>
<protein>
    <submittedName>
        <fullName evidence="2">CarboxypepD_reg-like domain-containing protein</fullName>
    </submittedName>
</protein>
<keyword evidence="3" id="KW-1185">Reference proteome</keyword>
<dbReference type="EMBL" id="FOEI01000002">
    <property type="protein sequence ID" value="SEP80730.1"/>
    <property type="molecule type" value="Genomic_DNA"/>
</dbReference>
<name>A0A1H9AVG5_9FLAO</name>
<evidence type="ECO:0000313" key="2">
    <source>
        <dbReference type="EMBL" id="SEP80730.1"/>
    </source>
</evidence>
<dbReference type="STRING" id="1299341.SAMN05444005_102361"/>
<proteinExistence type="predicted"/>
<dbReference type="Pfam" id="PF13715">
    <property type="entry name" value="CarbopepD_reg_2"/>
    <property type="match status" value="1"/>
</dbReference>
<dbReference type="RefSeq" id="WP_091466431.1">
    <property type="nucleotide sequence ID" value="NZ_FOEI01000002.1"/>
</dbReference>
<evidence type="ECO:0000256" key="1">
    <source>
        <dbReference type="SAM" id="SignalP"/>
    </source>
</evidence>
<organism evidence="2 3">
    <name type="scientific">Flavobacterium urocaniciphilum</name>
    <dbReference type="NCBI Taxonomy" id="1299341"/>
    <lineage>
        <taxon>Bacteria</taxon>
        <taxon>Pseudomonadati</taxon>
        <taxon>Bacteroidota</taxon>
        <taxon>Flavobacteriia</taxon>
        <taxon>Flavobacteriales</taxon>
        <taxon>Flavobacteriaceae</taxon>
        <taxon>Flavobacterium</taxon>
    </lineage>
</organism>
<dbReference type="OrthoDB" id="983143at2"/>
<feature type="chain" id="PRO_5011457690" evidence="1">
    <location>
        <begin position="21"/>
        <end position="823"/>
    </location>
</feature>
<dbReference type="AlphaFoldDB" id="A0A1H9AVG5"/>